<dbReference type="GO" id="GO:0016747">
    <property type="term" value="F:acyltransferase activity, transferring groups other than amino-acyl groups"/>
    <property type="evidence" value="ECO:0007669"/>
    <property type="project" value="InterPro"/>
</dbReference>
<dbReference type="InterPro" id="IPR051531">
    <property type="entry name" value="N-acetyltransferase"/>
</dbReference>
<dbReference type="OrthoDB" id="4072826at2759"/>
<dbReference type="InterPro" id="IPR016181">
    <property type="entry name" value="Acyl_CoA_acyltransferase"/>
</dbReference>
<dbReference type="SUPFAM" id="SSF55729">
    <property type="entry name" value="Acyl-CoA N-acyltransferases (Nat)"/>
    <property type="match status" value="1"/>
</dbReference>
<gene>
    <name evidence="2" type="ORF">PAC_01663</name>
</gene>
<evidence type="ECO:0000313" key="3">
    <source>
        <dbReference type="Proteomes" id="UP000184330"/>
    </source>
</evidence>
<dbReference type="AlphaFoldDB" id="A0A1L7WG92"/>
<reference evidence="2 3" key="1">
    <citation type="submission" date="2016-03" db="EMBL/GenBank/DDBJ databases">
        <authorList>
            <person name="Ploux O."/>
        </authorList>
    </citation>
    <scope>NUCLEOTIDE SEQUENCE [LARGE SCALE GENOMIC DNA]</scope>
    <source>
        <strain evidence="2 3">UAMH 11012</strain>
    </source>
</reference>
<dbReference type="PANTHER" id="PTHR43792">
    <property type="entry name" value="GNAT FAMILY, PUTATIVE (AFU_ORTHOLOGUE AFUA_3G00765)-RELATED-RELATED"/>
    <property type="match status" value="1"/>
</dbReference>
<accession>A0A1L7WG92</accession>
<dbReference type="InterPro" id="IPR000182">
    <property type="entry name" value="GNAT_dom"/>
</dbReference>
<name>A0A1L7WG92_9HELO</name>
<dbReference type="Proteomes" id="UP000184330">
    <property type="component" value="Unassembled WGS sequence"/>
</dbReference>
<feature type="domain" description="N-acetyltransferase" evidence="1">
    <location>
        <begin position="12"/>
        <end position="180"/>
    </location>
</feature>
<keyword evidence="3" id="KW-1185">Reference proteome</keyword>
<dbReference type="EMBL" id="FJOG01000002">
    <property type="protein sequence ID" value="CZR51786.1"/>
    <property type="molecule type" value="Genomic_DNA"/>
</dbReference>
<organism evidence="2 3">
    <name type="scientific">Phialocephala subalpina</name>
    <dbReference type="NCBI Taxonomy" id="576137"/>
    <lineage>
        <taxon>Eukaryota</taxon>
        <taxon>Fungi</taxon>
        <taxon>Dikarya</taxon>
        <taxon>Ascomycota</taxon>
        <taxon>Pezizomycotina</taxon>
        <taxon>Leotiomycetes</taxon>
        <taxon>Helotiales</taxon>
        <taxon>Mollisiaceae</taxon>
        <taxon>Phialocephala</taxon>
        <taxon>Phialocephala fortinii species complex</taxon>
    </lineage>
</organism>
<sequence length="216" mass="24710">MGTSIYAAESERLWLQCLSEEHLEGYHAIQSNPLAMMWSQNLPEASLEETLQHLRERQPTPEQPWNQRWAILLKGSEGKDGEEGGKEGKPKMIGIIGIVREQEIGYKLHPDYWGKGYMSEALKTMLGMFWASEGEMFLPDFVRWDSVNCVPANKKYNELKAYADPENKASVNVLTKAGFRKSILLKNRHSRAYLGKGVMSDLQGFYLFRPGTENMY</sequence>
<evidence type="ECO:0000313" key="2">
    <source>
        <dbReference type="EMBL" id="CZR51786.1"/>
    </source>
</evidence>
<protein>
    <recommendedName>
        <fullName evidence="1">N-acetyltransferase domain-containing protein</fullName>
    </recommendedName>
</protein>
<dbReference type="Gene3D" id="3.40.630.30">
    <property type="match status" value="1"/>
</dbReference>
<proteinExistence type="predicted"/>
<dbReference type="Pfam" id="PF13302">
    <property type="entry name" value="Acetyltransf_3"/>
    <property type="match status" value="1"/>
</dbReference>
<dbReference type="PANTHER" id="PTHR43792:SF1">
    <property type="entry name" value="N-ACETYLTRANSFERASE DOMAIN-CONTAINING PROTEIN"/>
    <property type="match status" value="1"/>
</dbReference>
<evidence type="ECO:0000259" key="1">
    <source>
        <dbReference type="Pfam" id="PF13302"/>
    </source>
</evidence>